<gene>
    <name evidence="2" type="ORF">ACFQZX_04410</name>
</gene>
<keyword evidence="3" id="KW-1185">Reference proteome</keyword>
<dbReference type="RefSeq" id="WP_377111747.1">
    <property type="nucleotide sequence ID" value="NZ_JBHTHZ010000002.1"/>
</dbReference>
<feature type="signal peptide" evidence="1">
    <location>
        <begin position="1"/>
        <end position="21"/>
    </location>
</feature>
<keyword evidence="1" id="KW-0732">Signal</keyword>
<organism evidence="2 3">
    <name type="scientific">Mucilaginibacter litoreus</name>
    <dbReference type="NCBI Taxonomy" id="1048221"/>
    <lineage>
        <taxon>Bacteria</taxon>
        <taxon>Pseudomonadati</taxon>
        <taxon>Bacteroidota</taxon>
        <taxon>Sphingobacteriia</taxon>
        <taxon>Sphingobacteriales</taxon>
        <taxon>Sphingobacteriaceae</taxon>
        <taxon>Mucilaginibacter</taxon>
    </lineage>
</organism>
<sequence>MKNITLLSVILLTACSINVNAQNGFSELIKSGPADATRLFDAYSSPLFKGFGVGMNSGWNNTAKTNGKLKFELRITASGAFVPSSNKNFDVTKIGLSNHLRVAPGNQVTSPTIAGGNNRSTLEVYNDNNQKVDEFRLPAGKLSVMPAPQVQLTIGLIKNTDLALRGMPPINLGNDIGKVWMFGFGLKHNIMADLQGAGIPTPFDLALAFGFSRMRMDVPLDVQPEGNAQPLPGNTNNDFSNQHAQGRFNNFQIQALISKKFSKVTPFFSLGYNTSKTAITVTGNYPITTQTAAGQDFYETFTNPVSINKLYLNGLRADLGFQVDLSFFRIFGSYTAAQYQSVNAGIGFGF</sequence>
<comment type="caution">
    <text evidence="2">The sequence shown here is derived from an EMBL/GenBank/DDBJ whole genome shotgun (WGS) entry which is preliminary data.</text>
</comment>
<protein>
    <submittedName>
        <fullName evidence="2">DUF6588 family protein</fullName>
    </submittedName>
</protein>
<name>A0ABW3APT2_9SPHI</name>
<dbReference type="PROSITE" id="PS51257">
    <property type="entry name" value="PROKAR_LIPOPROTEIN"/>
    <property type="match status" value="1"/>
</dbReference>
<proteinExistence type="predicted"/>
<evidence type="ECO:0000256" key="1">
    <source>
        <dbReference type="SAM" id="SignalP"/>
    </source>
</evidence>
<dbReference type="Proteomes" id="UP001597010">
    <property type="component" value="Unassembled WGS sequence"/>
</dbReference>
<reference evidence="3" key="1">
    <citation type="journal article" date="2019" name="Int. J. Syst. Evol. Microbiol.">
        <title>The Global Catalogue of Microorganisms (GCM) 10K type strain sequencing project: providing services to taxonomists for standard genome sequencing and annotation.</title>
        <authorList>
            <consortium name="The Broad Institute Genomics Platform"/>
            <consortium name="The Broad Institute Genome Sequencing Center for Infectious Disease"/>
            <person name="Wu L."/>
            <person name="Ma J."/>
        </authorList>
    </citation>
    <scope>NUCLEOTIDE SEQUENCE [LARGE SCALE GENOMIC DNA]</scope>
    <source>
        <strain evidence="3">CCUG 61484</strain>
    </source>
</reference>
<dbReference type="InterPro" id="IPR046495">
    <property type="entry name" value="DUF6588"/>
</dbReference>
<feature type="chain" id="PRO_5046793354" evidence="1">
    <location>
        <begin position="22"/>
        <end position="350"/>
    </location>
</feature>
<dbReference type="Pfam" id="PF20230">
    <property type="entry name" value="DUF6588"/>
    <property type="match status" value="1"/>
</dbReference>
<dbReference type="EMBL" id="JBHTHZ010000002">
    <property type="protein sequence ID" value="MFD0792845.1"/>
    <property type="molecule type" value="Genomic_DNA"/>
</dbReference>
<evidence type="ECO:0000313" key="3">
    <source>
        <dbReference type="Proteomes" id="UP001597010"/>
    </source>
</evidence>
<evidence type="ECO:0000313" key="2">
    <source>
        <dbReference type="EMBL" id="MFD0792845.1"/>
    </source>
</evidence>
<accession>A0ABW3APT2</accession>